<dbReference type="EMBL" id="WBMS02000017">
    <property type="protein sequence ID" value="MWA03052.1"/>
    <property type="molecule type" value="Genomic_DNA"/>
</dbReference>
<dbReference type="Gene3D" id="3.40.50.1820">
    <property type="entry name" value="alpha/beta hydrolase"/>
    <property type="match status" value="1"/>
</dbReference>
<evidence type="ECO:0000313" key="5">
    <source>
        <dbReference type="Proteomes" id="UP000462055"/>
    </source>
</evidence>
<evidence type="ECO:0000256" key="1">
    <source>
        <dbReference type="SAM" id="MobiDB-lite"/>
    </source>
</evidence>
<accession>A0A6I4MJG5</accession>
<dbReference type="GO" id="GO:0016787">
    <property type="term" value="F:hydrolase activity"/>
    <property type="evidence" value="ECO:0007669"/>
    <property type="project" value="UniProtKB-KW"/>
</dbReference>
<dbReference type="Proteomes" id="UP000462055">
    <property type="component" value="Unassembled WGS sequence"/>
</dbReference>
<evidence type="ECO:0000313" key="3">
    <source>
        <dbReference type="EMBL" id="MWA02376.1"/>
    </source>
</evidence>
<name>A0A6I4MJG5_9ACTN</name>
<dbReference type="EMBL" id="WBMS02000013">
    <property type="protein sequence ID" value="MWA02376.1"/>
    <property type="molecule type" value="Genomic_DNA"/>
</dbReference>
<dbReference type="InterPro" id="IPR000073">
    <property type="entry name" value="AB_hydrolase_1"/>
</dbReference>
<organism evidence="3 5">
    <name type="scientific">Actinomadura physcomitrii</name>
    <dbReference type="NCBI Taxonomy" id="2650748"/>
    <lineage>
        <taxon>Bacteria</taxon>
        <taxon>Bacillati</taxon>
        <taxon>Actinomycetota</taxon>
        <taxon>Actinomycetes</taxon>
        <taxon>Streptosporangiales</taxon>
        <taxon>Thermomonosporaceae</taxon>
        <taxon>Actinomadura</taxon>
    </lineage>
</organism>
<comment type="caution">
    <text evidence="3">The sequence shown here is derived from an EMBL/GenBank/DDBJ whole genome shotgun (WGS) entry which is preliminary data.</text>
</comment>
<protein>
    <submittedName>
        <fullName evidence="3">Alpha/beta fold hydrolase</fullName>
    </submittedName>
</protein>
<feature type="compositionally biased region" description="Basic and acidic residues" evidence="1">
    <location>
        <begin position="193"/>
        <end position="211"/>
    </location>
</feature>
<dbReference type="AlphaFoldDB" id="A0A6I4MJG5"/>
<keyword evidence="5" id="KW-1185">Reference proteome</keyword>
<feature type="region of interest" description="Disordered" evidence="1">
    <location>
        <begin position="177"/>
        <end position="285"/>
    </location>
</feature>
<feature type="compositionally biased region" description="Low complexity" evidence="1">
    <location>
        <begin position="248"/>
        <end position="278"/>
    </location>
</feature>
<evidence type="ECO:0000259" key="2">
    <source>
        <dbReference type="Pfam" id="PF12697"/>
    </source>
</evidence>
<dbReference type="Pfam" id="PF12697">
    <property type="entry name" value="Abhydrolase_6"/>
    <property type="match status" value="1"/>
</dbReference>
<evidence type="ECO:0000313" key="4">
    <source>
        <dbReference type="EMBL" id="MWA03052.1"/>
    </source>
</evidence>
<keyword evidence="3" id="KW-0378">Hydrolase</keyword>
<gene>
    <name evidence="3" type="ORF">F8568_018785</name>
    <name evidence="4" type="ORF">F8568_022265</name>
</gene>
<proteinExistence type="predicted"/>
<feature type="domain" description="AB hydrolase-1" evidence="2">
    <location>
        <begin position="40"/>
        <end position="201"/>
    </location>
</feature>
<dbReference type="SUPFAM" id="SSF53474">
    <property type="entry name" value="alpha/beta-Hydrolases"/>
    <property type="match status" value="1"/>
</dbReference>
<sequence>MVRPLDHSFDVTEEIGTGEPLSQTAWIFAPEDAAEVKGAILCLAGGTYDKKYWHLEVPGHEGYSFARRLARRGYVVIALDHLGVGGSADPTASGGVDLQLLASGDAAVAAQVRARLDDGMLVPGLRPLPHLPLIGAGHSMGACLTTMVQARAGAYDAVALLGYGVDITTFTMRRSRPTSLRNVSRRARPSSARARERPWTRSRRSCHESRCGRCSTAPTCLRRSSAPMTRRNRGCPSEPPPRSRRRATSAGTPKRSTCRSSSGSGRSTSRPTRTRSPPAIAPPLT</sequence>
<dbReference type="InterPro" id="IPR029058">
    <property type="entry name" value="AB_hydrolase_fold"/>
</dbReference>
<reference evidence="3 5" key="1">
    <citation type="submission" date="2019-12" db="EMBL/GenBank/DDBJ databases">
        <title>Actinomadura physcomitrii sp. nov., a novel actinomycete isolated from moss [Physcomitrium sphaericum (Ludw) Fuernr].</title>
        <authorList>
            <person name="Zhuang X."/>
        </authorList>
    </citation>
    <scope>NUCLEOTIDE SEQUENCE [LARGE SCALE GENOMIC DNA]</scope>
    <source>
        <strain evidence="3 5">LD22</strain>
    </source>
</reference>